<feature type="domain" description="PucR-like N-terminal" evidence="3">
    <location>
        <begin position="45"/>
        <end position="202"/>
    </location>
</feature>
<evidence type="ECO:0000259" key="3">
    <source>
        <dbReference type="Pfam" id="PF25906"/>
    </source>
</evidence>
<dbReference type="Pfam" id="PF13556">
    <property type="entry name" value="HTH_30"/>
    <property type="match status" value="1"/>
</dbReference>
<accession>A0A3D9SI28</accession>
<sequence length="434" mass="47384">MAGRRAGPRSGGGASRAGGEGRGGSDDDVSEGIERSGGATRGPAPRLAELLHPEVNGVARAIETEIRRSLPEYAHPGEGRDMPGAIHDLLGAFVEEIAAPGSATERLEKLCDGLGQFEAYEGRSLDSLLAAYRIGTQVAWRRVMQVAKRHQLTAPVMLLLADAVFTYMDTLSALSRRGFLDAMARFEGEVEERRRRLLHLVLERPAVPRAAIAELAEAARWTVPEEVTLVALWGDVQEIRPALDGDLLVDLTGAQPHLLVPGPLTSARRAMLERASAQRPAAVGLTVPLEEAADSLRWARQALSLTEAGIIGDGRLTMCEDHLLSLWLLTDTALVDELAERLIDEAGLASGHRLIETLGTWLESRGTAAEIADRLHVHPQTVRYRIRRIKDIMGDRLDDPDTRFALEVVLRAMRLRERSCRAGETRPAMTFRAS</sequence>
<feature type="compositionally biased region" description="Gly residues" evidence="1">
    <location>
        <begin position="9"/>
        <end position="22"/>
    </location>
</feature>
<dbReference type="Proteomes" id="UP000256661">
    <property type="component" value="Unassembled WGS sequence"/>
</dbReference>
<dbReference type="AlphaFoldDB" id="A0A3D9SI28"/>
<dbReference type="InterPro" id="IPR051448">
    <property type="entry name" value="CdaR-like_regulators"/>
</dbReference>
<keyword evidence="5" id="KW-1185">Reference proteome</keyword>
<feature type="domain" description="PucR C-terminal helix-turn-helix" evidence="2">
    <location>
        <begin position="354"/>
        <end position="412"/>
    </location>
</feature>
<evidence type="ECO:0000259" key="2">
    <source>
        <dbReference type="Pfam" id="PF13556"/>
    </source>
</evidence>
<reference evidence="4 5" key="1">
    <citation type="submission" date="2018-08" db="EMBL/GenBank/DDBJ databases">
        <title>Sequencing the genomes of 1000 actinobacteria strains.</title>
        <authorList>
            <person name="Klenk H.-P."/>
        </authorList>
    </citation>
    <scope>NUCLEOTIDE SEQUENCE [LARGE SCALE GENOMIC DNA]</scope>
    <source>
        <strain evidence="4 5">DSM 43927</strain>
    </source>
</reference>
<evidence type="ECO:0000256" key="1">
    <source>
        <dbReference type="SAM" id="MobiDB-lite"/>
    </source>
</evidence>
<feature type="region of interest" description="Disordered" evidence="1">
    <location>
        <begin position="1"/>
        <end position="48"/>
    </location>
</feature>
<dbReference type="Gene3D" id="1.10.10.2840">
    <property type="entry name" value="PucR C-terminal helix-turn-helix domain"/>
    <property type="match status" value="1"/>
</dbReference>
<gene>
    <name evidence="4" type="ORF">DFJ69_0946</name>
</gene>
<name>A0A3D9SI28_9ACTN</name>
<protein>
    <submittedName>
        <fullName evidence="4">PucR-like helix-turn-helix protein</fullName>
    </submittedName>
</protein>
<comment type="caution">
    <text evidence="4">The sequence shown here is derived from an EMBL/GenBank/DDBJ whole genome shotgun (WGS) entry which is preliminary data.</text>
</comment>
<dbReference type="InterPro" id="IPR042070">
    <property type="entry name" value="PucR_C-HTH_sf"/>
</dbReference>
<proteinExistence type="predicted"/>
<dbReference type="EMBL" id="QTTT01000001">
    <property type="protein sequence ID" value="REE95556.1"/>
    <property type="molecule type" value="Genomic_DNA"/>
</dbReference>
<dbReference type="Pfam" id="PF25906">
    <property type="entry name" value="PucR-like_N"/>
    <property type="match status" value="1"/>
</dbReference>
<evidence type="ECO:0000313" key="4">
    <source>
        <dbReference type="EMBL" id="REE95556.1"/>
    </source>
</evidence>
<dbReference type="PANTHER" id="PTHR33744:SF1">
    <property type="entry name" value="DNA-BINDING TRANSCRIPTIONAL ACTIVATOR ADER"/>
    <property type="match status" value="1"/>
</dbReference>
<dbReference type="InterPro" id="IPR058663">
    <property type="entry name" value="PucR-like_N"/>
</dbReference>
<organism evidence="4 5">
    <name type="scientific">Thermomonospora umbrina</name>
    <dbReference type="NCBI Taxonomy" id="111806"/>
    <lineage>
        <taxon>Bacteria</taxon>
        <taxon>Bacillati</taxon>
        <taxon>Actinomycetota</taxon>
        <taxon>Actinomycetes</taxon>
        <taxon>Streptosporangiales</taxon>
        <taxon>Thermomonosporaceae</taxon>
        <taxon>Thermomonospora</taxon>
    </lineage>
</organism>
<evidence type="ECO:0000313" key="5">
    <source>
        <dbReference type="Proteomes" id="UP000256661"/>
    </source>
</evidence>
<dbReference type="PANTHER" id="PTHR33744">
    <property type="entry name" value="CARBOHYDRATE DIACID REGULATOR"/>
    <property type="match status" value="1"/>
</dbReference>
<dbReference type="InterPro" id="IPR025736">
    <property type="entry name" value="PucR_C-HTH_dom"/>
</dbReference>